<keyword evidence="4" id="KW-0997">Cell inner membrane</keyword>
<keyword evidence="2" id="KW-1003">Cell membrane</keyword>
<dbReference type="SUPFAM" id="SSF103481">
    <property type="entry name" value="Multidrug resistance efflux transporter EmrE"/>
    <property type="match status" value="2"/>
</dbReference>
<evidence type="ECO:0000256" key="8">
    <source>
        <dbReference type="ARBA" id="ARBA00022989"/>
    </source>
</evidence>
<sequence length="282" mass="30181">MGEQAETALYLVLGAAFLHAFWNALIKGSTDSTLVLGLISLAHAIVGAVMIFLFLPPMVESWPFIAASTFIHFFYYIFLLRSYRFGDLSHVYPISRGIAPVLVTLGAQIFAGETLPVIGWVGIGLVSLGVVMPSLKSGLGSVHPNALISALATGVFIASYTVIDGMGVRASSSPLGYIGWLFFLEIIVAGFVFHRRRFQLRLRSRTIWSVGLVGGLASAGAYGLAIYAKSIAPLGAVSAVRESSVVIAALIGIIWFQERPWKIRIISAVIVASGILVLSKVI</sequence>
<feature type="transmembrane region" description="Helical" evidence="11">
    <location>
        <begin position="206"/>
        <end position="228"/>
    </location>
</feature>
<evidence type="ECO:0000256" key="1">
    <source>
        <dbReference type="ARBA" id="ARBA00004651"/>
    </source>
</evidence>
<evidence type="ECO:0000256" key="4">
    <source>
        <dbReference type="ARBA" id="ARBA00022519"/>
    </source>
</evidence>
<keyword evidence="6 11" id="KW-0812">Transmembrane</keyword>
<feature type="transmembrane region" description="Helical" evidence="11">
    <location>
        <begin position="7"/>
        <end position="26"/>
    </location>
</feature>
<keyword evidence="9" id="KW-0443">Lipid metabolism</keyword>
<dbReference type="RefSeq" id="WP_251932558.1">
    <property type="nucleotide sequence ID" value="NZ_CP098747.1"/>
</dbReference>
<evidence type="ECO:0000313" key="13">
    <source>
        <dbReference type="EMBL" id="USG59788.1"/>
    </source>
</evidence>
<evidence type="ECO:0000256" key="10">
    <source>
        <dbReference type="ARBA" id="ARBA00023136"/>
    </source>
</evidence>
<dbReference type="Pfam" id="PF00892">
    <property type="entry name" value="EamA"/>
    <property type="match status" value="1"/>
</dbReference>
<dbReference type="InterPro" id="IPR037185">
    <property type="entry name" value="EmrE-like"/>
</dbReference>
<evidence type="ECO:0000256" key="5">
    <source>
        <dbReference type="ARBA" id="ARBA00022556"/>
    </source>
</evidence>
<feature type="transmembrane region" description="Helical" evidence="11">
    <location>
        <begin position="33"/>
        <end position="55"/>
    </location>
</feature>
<reference evidence="13" key="1">
    <citation type="submission" date="2022-06" db="EMBL/GenBank/DDBJ databases">
        <title>Sneathiella actinostolidae sp. nov., isolated from a sea anemonein the Western Pacific Ocean.</title>
        <authorList>
            <person name="Wei M.J."/>
        </authorList>
    </citation>
    <scope>NUCLEOTIDE SEQUENCE</scope>
    <source>
        <strain evidence="13">PHK-P5</strain>
    </source>
</reference>
<organism evidence="13 14">
    <name type="scientific">Sneathiella marina</name>
    <dbReference type="NCBI Taxonomy" id="2950108"/>
    <lineage>
        <taxon>Bacteria</taxon>
        <taxon>Pseudomonadati</taxon>
        <taxon>Pseudomonadota</taxon>
        <taxon>Alphaproteobacteria</taxon>
        <taxon>Sneathiellales</taxon>
        <taxon>Sneathiellaceae</taxon>
        <taxon>Sneathiella</taxon>
    </lineage>
</organism>
<feature type="domain" description="EamA" evidence="12">
    <location>
        <begin position="146"/>
        <end position="279"/>
    </location>
</feature>
<evidence type="ECO:0000313" key="14">
    <source>
        <dbReference type="Proteomes" id="UP001056291"/>
    </source>
</evidence>
<keyword evidence="7" id="KW-0448">Lipopolysaccharide biosynthesis</keyword>
<accession>A0ABY4VXY1</accession>
<dbReference type="PANTHER" id="PTHR30561">
    <property type="entry name" value="SMR FAMILY PROTON-DEPENDENT DRUG EFFLUX TRANSPORTER SUGE"/>
    <property type="match status" value="1"/>
</dbReference>
<dbReference type="Proteomes" id="UP001056291">
    <property type="component" value="Chromosome"/>
</dbReference>
<proteinExistence type="predicted"/>
<comment type="subcellular location">
    <subcellularLocation>
        <location evidence="1">Cell membrane</location>
        <topology evidence="1">Multi-pass membrane protein</topology>
    </subcellularLocation>
</comment>
<evidence type="ECO:0000256" key="2">
    <source>
        <dbReference type="ARBA" id="ARBA00022475"/>
    </source>
</evidence>
<evidence type="ECO:0000256" key="11">
    <source>
        <dbReference type="SAM" id="Phobius"/>
    </source>
</evidence>
<keyword evidence="3" id="KW-0444">Lipid biosynthesis</keyword>
<feature type="transmembrane region" description="Helical" evidence="11">
    <location>
        <begin position="117"/>
        <end position="135"/>
    </location>
</feature>
<dbReference type="EMBL" id="CP098747">
    <property type="protein sequence ID" value="USG59788.1"/>
    <property type="molecule type" value="Genomic_DNA"/>
</dbReference>
<feature type="transmembrane region" description="Helical" evidence="11">
    <location>
        <begin position="175"/>
        <end position="194"/>
    </location>
</feature>
<name>A0ABY4VXY1_9PROT</name>
<feature type="transmembrane region" description="Helical" evidence="11">
    <location>
        <begin position="234"/>
        <end position="256"/>
    </location>
</feature>
<protein>
    <submittedName>
        <fullName evidence="13">DMT family transporter</fullName>
    </submittedName>
</protein>
<dbReference type="InterPro" id="IPR000390">
    <property type="entry name" value="Small_drug/metabolite_transptr"/>
</dbReference>
<keyword evidence="5" id="KW-0441">Lipid A biosynthesis</keyword>
<keyword evidence="10 11" id="KW-0472">Membrane</keyword>
<keyword evidence="14" id="KW-1185">Reference proteome</keyword>
<evidence type="ECO:0000259" key="12">
    <source>
        <dbReference type="Pfam" id="PF00892"/>
    </source>
</evidence>
<evidence type="ECO:0000256" key="9">
    <source>
        <dbReference type="ARBA" id="ARBA00023098"/>
    </source>
</evidence>
<dbReference type="Gene3D" id="1.10.3730.20">
    <property type="match status" value="1"/>
</dbReference>
<evidence type="ECO:0000256" key="3">
    <source>
        <dbReference type="ARBA" id="ARBA00022516"/>
    </source>
</evidence>
<gene>
    <name evidence="13" type="ORF">NBZ79_11425</name>
</gene>
<evidence type="ECO:0000256" key="6">
    <source>
        <dbReference type="ARBA" id="ARBA00022692"/>
    </source>
</evidence>
<evidence type="ECO:0000256" key="7">
    <source>
        <dbReference type="ARBA" id="ARBA00022985"/>
    </source>
</evidence>
<keyword evidence="8 11" id="KW-1133">Transmembrane helix</keyword>
<dbReference type="InterPro" id="IPR000620">
    <property type="entry name" value="EamA_dom"/>
</dbReference>
<feature type="transmembrane region" description="Helical" evidence="11">
    <location>
        <begin position="147"/>
        <end position="163"/>
    </location>
</feature>
<feature type="transmembrane region" description="Helical" evidence="11">
    <location>
        <begin position="61"/>
        <end position="79"/>
    </location>
</feature>
<dbReference type="PANTHER" id="PTHR30561:SF9">
    <property type="entry name" value="4-AMINO-4-DEOXY-L-ARABINOSE-PHOSPHOUNDECAPRENOL FLIPPASE SUBUNIT ARNF-RELATED"/>
    <property type="match status" value="1"/>
</dbReference>